<dbReference type="InterPro" id="IPR001064">
    <property type="entry name" value="Beta/gamma_crystallin"/>
</dbReference>
<dbReference type="EMBL" id="FOCV01000091">
    <property type="protein sequence ID" value="SEP33696.1"/>
    <property type="molecule type" value="Genomic_DNA"/>
</dbReference>
<evidence type="ECO:0000313" key="3">
    <source>
        <dbReference type="Proteomes" id="UP000198939"/>
    </source>
</evidence>
<dbReference type="Proteomes" id="UP000198939">
    <property type="component" value="Unassembled WGS sequence"/>
</dbReference>
<name>A0ABY1AYP9_9HYPH</name>
<reference evidence="2 3" key="1">
    <citation type="submission" date="2016-10" db="EMBL/GenBank/DDBJ databases">
        <authorList>
            <person name="Varghese N."/>
            <person name="Submissions S."/>
        </authorList>
    </citation>
    <scope>NUCLEOTIDE SEQUENCE [LARGE SCALE GENOMIC DNA]</scope>
    <source>
        <strain evidence="2 3">CGMCC 1.7071</strain>
    </source>
</reference>
<evidence type="ECO:0000313" key="2">
    <source>
        <dbReference type="EMBL" id="SEP33696.1"/>
    </source>
</evidence>
<feature type="domain" description="Beta/gamma crystallin 'Greek key'" evidence="1">
    <location>
        <begin position="52"/>
        <end position="70"/>
    </location>
</feature>
<gene>
    <name evidence="2" type="ORF">SAMN05216228_10919</name>
</gene>
<keyword evidence="3" id="KW-1185">Reference proteome</keyword>
<dbReference type="PROSITE" id="PS50915">
    <property type="entry name" value="CRYSTALLIN_BETA_GAMMA"/>
    <property type="match status" value="1"/>
</dbReference>
<comment type="caution">
    <text evidence="2">The sequence shown here is derived from an EMBL/GenBank/DDBJ whole genome shotgun (WGS) entry which is preliminary data.</text>
</comment>
<sequence>MRDICGWRLSLAFHPLSLRCPFDAGKLQFFSDLRALSDRNVFRRTLAPLRKADWVVYAKPPFAGPEQVLD</sequence>
<protein>
    <recommendedName>
        <fullName evidence="1">Beta/gamma crystallin 'Greek key' domain-containing protein</fullName>
    </recommendedName>
</protein>
<accession>A0ABY1AYP9</accession>
<proteinExistence type="predicted"/>
<organism evidence="2 3">
    <name type="scientific">Rhizobium tibeticum</name>
    <dbReference type="NCBI Taxonomy" id="501024"/>
    <lineage>
        <taxon>Bacteria</taxon>
        <taxon>Pseudomonadati</taxon>
        <taxon>Pseudomonadota</taxon>
        <taxon>Alphaproteobacteria</taxon>
        <taxon>Hyphomicrobiales</taxon>
        <taxon>Rhizobiaceae</taxon>
        <taxon>Rhizobium/Agrobacterium group</taxon>
        <taxon>Rhizobium</taxon>
    </lineage>
</organism>
<evidence type="ECO:0000259" key="1">
    <source>
        <dbReference type="PROSITE" id="PS50915"/>
    </source>
</evidence>